<reference evidence="2 3" key="1">
    <citation type="journal article" date="2016" name="Front. Microbiol.">
        <title>Comparative Genomic Analysis Reveals a Diverse Repertoire of Genes Involved in Prokaryote-Eukaryote Interactions within the Pseudovibrio Genus.</title>
        <authorList>
            <person name="Romano S."/>
            <person name="Fernandez-Guerra A."/>
            <person name="Reen F.J."/>
            <person name="Glockner F.O."/>
            <person name="Crowley S.P."/>
            <person name="O'Sullivan O."/>
            <person name="Cotter P.D."/>
            <person name="Adams C."/>
            <person name="Dobson A.D."/>
            <person name="O'Gara F."/>
        </authorList>
    </citation>
    <scope>NUCLEOTIDE SEQUENCE [LARGE SCALE GENOMIC DNA]</scope>
    <source>
        <strain evidence="2 3">Ad2</strain>
    </source>
</reference>
<dbReference type="Pfam" id="PF06186">
    <property type="entry name" value="DUF992"/>
    <property type="match status" value="1"/>
</dbReference>
<organism evidence="2 3">
    <name type="scientific">Pseudovibrio axinellae</name>
    <dbReference type="NCBI Taxonomy" id="989403"/>
    <lineage>
        <taxon>Bacteria</taxon>
        <taxon>Pseudomonadati</taxon>
        <taxon>Pseudomonadota</taxon>
        <taxon>Alphaproteobacteria</taxon>
        <taxon>Hyphomicrobiales</taxon>
        <taxon>Stappiaceae</taxon>
        <taxon>Pseudovibrio</taxon>
    </lineage>
</organism>
<dbReference type="STRING" id="989403.SAMN05421798_106135"/>
<keyword evidence="1" id="KW-0732">Signal</keyword>
<sequence>MKTCLAFAAVAVLCFSSSAFSADTSKATATETQSDRPKLEIGTLRCELGEGTNFVVGSTHKLGCLFKSTNGKRVEAYTGTIKSYGIDIGPVTSGTLVWGVFAPAVDLKLGSLSGTYAGVSAGIALGAGVQANALIGGLNKSIALQPFSLQGQTGVNLTAGVTGLTLVQR</sequence>
<protein>
    <recommendedName>
        <fullName evidence="4">DUF992 domain-containing protein</fullName>
    </recommendedName>
</protein>
<dbReference type="AlphaFoldDB" id="A0A166AUF1"/>
<dbReference type="InterPro" id="IPR009333">
    <property type="entry name" value="DUF992"/>
</dbReference>
<evidence type="ECO:0000313" key="2">
    <source>
        <dbReference type="EMBL" id="KZL21565.1"/>
    </source>
</evidence>
<name>A0A166AUF1_9HYPH</name>
<dbReference type="OrthoDB" id="7362478at2"/>
<comment type="caution">
    <text evidence="2">The sequence shown here is derived from an EMBL/GenBank/DDBJ whole genome shotgun (WGS) entry which is preliminary data.</text>
</comment>
<feature type="chain" id="PRO_5007870859" description="DUF992 domain-containing protein" evidence="1">
    <location>
        <begin position="22"/>
        <end position="169"/>
    </location>
</feature>
<evidence type="ECO:0000313" key="3">
    <source>
        <dbReference type="Proteomes" id="UP000076577"/>
    </source>
</evidence>
<evidence type="ECO:0008006" key="4">
    <source>
        <dbReference type="Google" id="ProtNLM"/>
    </source>
</evidence>
<accession>A0A166AUF1</accession>
<evidence type="ECO:0000256" key="1">
    <source>
        <dbReference type="SAM" id="SignalP"/>
    </source>
</evidence>
<keyword evidence="3" id="KW-1185">Reference proteome</keyword>
<dbReference type="RefSeq" id="WP_068002637.1">
    <property type="nucleotide sequence ID" value="NZ_FOFM01000006.1"/>
</dbReference>
<dbReference type="PATRIC" id="fig|989403.3.peg.919"/>
<dbReference type="Proteomes" id="UP000076577">
    <property type="component" value="Unassembled WGS sequence"/>
</dbReference>
<gene>
    <name evidence="2" type="ORF">PsAD2_00864</name>
</gene>
<feature type="signal peptide" evidence="1">
    <location>
        <begin position="1"/>
        <end position="21"/>
    </location>
</feature>
<proteinExistence type="predicted"/>
<dbReference type="EMBL" id="LMCB01000004">
    <property type="protein sequence ID" value="KZL21565.1"/>
    <property type="molecule type" value="Genomic_DNA"/>
</dbReference>